<evidence type="ECO:0000256" key="3">
    <source>
        <dbReference type="ARBA" id="ARBA00022448"/>
    </source>
</evidence>
<protein>
    <recommendedName>
        <fullName evidence="8">Probable membrane transporter protein</fullName>
    </recommendedName>
</protein>
<evidence type="ECO:0000256" key="1">
    <source>
        <dbReference type="ARBA" id="ARBA00004651"/>
    </source>
</evidence>
<dbReference type="InterPro" id="IPR002781">
    <property type="entry name" value="TM_pro_TauE-like"/>
</dbReference>
<comment type="subcellular location">
    <subcellularLocation>
        <location evidence="1 8">Cell membrane</location>
        <topology evidence="1 8">Multi-pass membrane protein</topology>
    </subcellularLocation>
</comment>
<dbReference type="GO" id="GO:0005886">
    <property type="term" value="C:plasma membrane"/>
    <property type="evidence" value="ECO:0007669"/>
    <property type="project" value="UniProtKB-SubCell"/>
</dbReference>
<feature type="transmembrane region" description="Helical" evidence="8">
    <location>
        <begin position="196"/>
        <end position="217"/>
    </location>
</feature>
<evidence type="ECO:0000313" key="9">
    <source>
        <dbReference type="EMBL" id="GGK40025.1"/>
    </source>
</evidence>
<dbReference type="Proteomes" id="UP000600449">
    <property type="component" value="Unassembled WGS sequence"/>
</dbReference>
<feature type="transmembrane region" description="Helical" evidence="8">
    <location>
        <begin position="98"/>
        <end position="120"/>
    </location>
</feature>
<feature type="transmembrane region" description="Helical" evidence="8">
    <location>
        <begin position="70"/>
        <end position="92"/>
    </location>
</feature>
<evidence type="ECO:0000313" key="10">
    <source>
        <dbReference type="Proteomes" id="UP000600449"/>
    </source>
</evidence>
<name>A0A917V5L9_9HYPH</name>
<organism evidence="9 10">
    <name type="scientific">Salinarimonas ramus</name>
    <dbReference type="NCBI Taxonomy" id="690164"/>
    <lineage>
        <taxon>Bacteria</taxon>
        <taxon>Pseudomonadati</taxon>
        <taxon>Pseudomonadota</taxon>
        <taxon>Alphaproteobacteria</taxon>
        <taxon>Hyphomicrobiales</taxon>
        <taxon>Salinarimonadaceae</taxon>
        <taxon>Salinarimonas</taxon>
    </lineage>
</organism>
<feature type="transmembrane region" description="Helical" evidence="8">
    <location>
        <begin position="224"/>
        <end position="241"/>
    </location>
</feature>
<evidence type="ECO:0000256" key="4">
    <source>
        <dbReference type="ARBA" id="ARBA00022475"/>
    </source>
</evidence>
<evidence type="ECO:0000256" key="2">
    <source>
        <dbReference type="ARBA" id="ARBA00009142"/>
    </source>
</evidence>
<keyword evidence="6 8" id="KW-1133">Transmembrane helix</keyword>
<dbReference type="RefSeq" id="WP_188913940.1">
    <property type="nucleotide sequence ID" value="NZ_BMMF01000008.1"/>
</dbReference>
<keyword evidence="7 8" id="KW-0472">Membrane</keyword>
<dbReference type="PANTHER" id="PTHR30269">
    <property type="entry name" value="TRANSMEMBRANE PROTEIN YFCA"/>
    <property type="match status" value="1"/>
</dbReference>
<evidence type="ECO:0000256" key="8">
    <source>
        <dbReference type="RuleBase" id="RU363041"/>
    </source>
</evidence>
<gene>
    <name evidence="9" type="ORF">GCM10011322_29000</name>
</gene>
<keyword evidence="4 8" id="KW-1003">Cell membrane</keyword>
<comment type="caution">
    <text evidence="9">The sequence shown here is derived from an EMBL/GenBank/DDBJ whole genome shotgun (WGS) entry which is preliminary data.</text>
</comment>
<reference evidence="9 10" key="1">
    <citation type="journal article" date="2014" name="Int. J. Syst. Evol. Microbiol.">
        <title>Complete genome sequence of Corynebacterium casei LMG S-19264T (=DSM 44701T), isolated from a smear-ripened cheese.</title>
        <authorList>
            <consortium name="US DOE Joint Genome Institute (JGI-PGF)"/>
            <person name="Walter F."/>
            <person name="Albersmeier A."/>
            <person name="Kalinowski J."/>
            <person name="Ruckert C."/>
        </authorList>
    </citation>
    <scope>NUCLEOTIDE SEQUENCE [LARGE SCALE GENOMIC DNA]</scope>
    <source>
        <strain evidence="9 10">CGMCC 1.9161</strain>
    </source>
</reference>
<dbReference type="PANTHER" id="PTHR30269:SF32">
    <property type="entry name" value="MEMBRANE TRANSPORTER PROTEIN-RELATED"/>
    <property type="match status" value="1"/>
</dbReference>
<dbReference type="InterPro" id="IPR052017">
    <property type="entry name" value="TSUP"/>
</dbReference>
<dbReference type="Pfam" id="PF01925">
    <property type="entry name" value="TauE"/>
    <property type="match status" value="1"/>
</dbReference>
<evidence type="ECO:0000256" key="5">
    <source>
        <dbReference type="ARBA" id="ARBA00022692"/>
    </source>
</evidence>
<dbReference type="EMBL" id="BMMF01000008">
    <property type="protein sequence ID" value="GGK40025.1"/>
    <property type="molecule type" value="Genomic_DNA"/>
</dbReference>
<comment type="similarity">
    <text evidence="2 8">Belongs to the 4-toluene sulfonate uptake permease (TSUP) (TC 2.A.102) family.</text>
</comment>
<sequence length="247" mass="25907">MSLDFFLIVFLALGLGGVVKGAIGLGLPIVSIPVLAAFLGVPHALAVIVVPLVVTNAWQIVQYRAERPDAPFLLPLVLSGLVGIALGTWALAELPVETLSLTLATIVTVYIATVLAKPTFTLSPKAGRRLAPLVGIVGGTLQGATGISAPVTVTFIHAMRLTRGPFIFAVSVMFLAFSIVQGIVLAVAGFLDWWRLVEGVLALAPIALGMPLGNALAKRLSRRAFERLIVAILAVMAVRLFQTGLGF</sequence>
<keyword evidence="5 8" id="KW-0812">Transmembrane</keyword>
<evidence type="ECO:0000256" key="7">
    <source>
        <dbReference type="ARBA" id="ARBA00023136"/>
    </source>
</evidence>
<dbReference type="AlphaFoldDB" id="A0A917V5L9"/>
<keyword evidence="10" id="KW-1185">Reference proteome</keyword>
<feature type="transmembrane region" description="Helical" evidence="8">
    <location>
        <begin position="166"/>
        <end position="190"/>
    </location>
</feature>
<accession>A0A917V5L9</accession>
<proteinExistence type="inferred from homology"/>
<feature type="transmembrane region" description="Helical" evidence="8">
    <location>
        <begin position="31"/>
        <end position="58"/>
    </location>
</feature>
<keyword evidence="3" id="KW-0813">Transport</keyword>
<evidence type="ECO:0000256" key="6">
    <source>
        <dbReference type="ARBA" id="ARBA00022989"/>
    </source>
</evidence>